<keyword evidence="3" id="KW-1185">Reference proteome</keyword>
<dbReference type="EMBL" id="JBJUIK010000012">
    <property type="protein sequence ID" value="KAL3511282.1"/>
    <property type="molecule type" value="Genomic_DNA"/>
</dbReference>
<name>A0ABD2YYI5_9GENT</name>
<evidence type="ECO:0000313" key="3">
    <source>
        <dbReference type="Proteomes" id="UP001630127"/>
    </source>
</evidence>
<feature type="compositionally biased region" description="Polar residues" evidence="1">
    <location>
        <begin position="54"/>
        <end position="63"/>
    </location>
</feature>
<sequence>MLFQQVERKRMRTDSTTVKVFEKESSTLNPCGRIKMKSSRLFLSSVRQKRGSSSRESPFQSPCNPFRNDDNETLSNDYQMDRRRSPRLQASNGIKRAKGETVVLVDEDLEVEE</sequence>
<evidence type="ECO:0000256" key="1">
    <source>
        <dbReference type="SAM" id="MobiDB-lite"/>
    </source>
</evidence>
<reference evidence="2 3" key="1">
    <citation type="submission" date="2024-11" db="EMBL/GenBank/DDBJ databases">
        <title>A near-complete genome assembly of Cinchona calisaya.</title>
        <authorList>
            <person name="Lian D.C."/>
            <person name="Zhao X.W."/>
            <person name="Wei L."/>
        </authorList>
    </citation>
    <scope>NUCLEOTIDE SEQUENCE [LARGE SCALE GENOMIC DNA]</scope>
    <source>
        <tissue evidence="2">Nenye</tissue>
    </source>
</reference>
<proteinExistence type="predicted"/>
<protein>
    <submittedName>
        <fullName evidence="2">Uncharacterized protein</fullName>
    </submittedName>
</protein>
<gene>
    <name evidence="2" type="ORF">ACH5RR_030683</name>
</gene>
<feature type="region of interest" description="Disordered" evidence="1">
    <location>
        <begin position="45"/>
        <end position="94"/>
    </location>
</feature>
<dbReference type="AlphaFoldDB" id="A0ABD2YYI5"/>
<comment type="caution">
    <text evidence="2">The sequence shown here is derived from an EMBL/GenBank/DDBJ whole genome shotgun (WGS) entry which is preliminary data.</text>
</comment>
<accession>A0ABD2YYI5</accession>
<organism evidence="2 3">
    <name type="scientific">Cinchona calisaya</name>
    <dbReference type="NCBI Taxonomy" id="153742"/>
    <lineage>
        <taxon>Eukaryota</taxon>
        <taxon>Viridiplantae</taxon>
        <taxon>Streptophyta</taxon>
        <taxon>Embryophyta</taxon>
        <taxon>Tracheophyta</taxon>
        <taxon>Spermatophyta</taxon>
        <taxon>Magnoliopsida</taxon>
        <taxon>eudicotyledons</taxon>
        <taxon>Gunneridae</taxon>
        <taxon>Pentapetalae</taxon>
        <taxon>asterids</taxon>
        <taxon>lamiids</taxon>
        <taxon>Gentianales</taxon>
        <taxon>Rubiaceae</taxon>
        <taxon>Cinchonoideae</taxon>
        <taxon>Cinchoneae</taxon>
        <taxon>Cinchona</taxon>
    </lineage>
</organism>
<dbReference type="Proteomes" id="UP001630127">
    <property type="component" value="Unassembled WGS sequence"/>
</dbReference>
<evidence type="ECO:0000313" key="2">
    <source>
        <dbReference type="EMBL" id="KAL3511282.1"/>
    </source>
</evidence>